<keyword evidence="3" id="KW-1185">Reference proteome</keyword>
<dbReference type="EMBL" id="JASCZI010120830">
    <property type="protein sequence ID" value="MED6154876.1"/>
    <property type="molecule type" value="Genomic_DNA"/>
</dbReference>
<sequence length="54" mass="5625">GVFEAKVGDDGDGVAPKDKGAPSDPNWKPKTRRSKKGATTNSTSQVEVHMSSAP</sequence>
<proteinExistence type="predicted"/>
<accession>A0ABU6U151</accession>
<name>A0ABU6U151_9FABA</name>
<comment type="caution">
    <text evidence="2">The sequence shown here is derived from an EMBL/GenBank/DDBJ whole genome shotgun (WGS) entry which is preliminary data.</text>
</comment>
<reference evidence="2 3" key="1">
    <citation type="journal article" date="2023" name="Plants (Basel)">
        <title>Bridging the Gap: Combining Genomics and Transcriptomics Approaches to Understand Stylosanthes scabra, an Orphan Legume from the Brazilian Caatinga.</title>
        <authorList>
            <person name="Ferreira-Neto J.R.C."/>
            <person name="da Silva M.D."/>
            <person name="Binneck E."/>
            <person name="de Melo N.F."/>
            <person name="da Silva R.H."/>
            <person name="de Melo A.L.T.M."/>
            <person name="Pandolfi V."/>
            <person name="Bustamante F.O."/>
            <person name="Brasileiro-Vidal A.C."/>
            <person name="Benko-Iseppon A.M."/>
        </authorList>
    </citation>
    <scope>NUCLEOTIDE SEQUENCE [LARGE SCALE GENOMIC DNA]</scope>
    <source>
        <tissue evidence="2">Leaves</tissue>
    </source>
</reference>
<feature type="non-terminal residue" evidence="2">
    <location>
        <position position="1"/>
    </location>
</feature>
<feature type="compositionally biased region" description="Polar residues" evidence="1">
    <location>
        <begin position="37"/>
        <end position="46"/>
    </location>
</feature>
<evidence type="ECO:0000313" key="3">
    <source>
        <dbReference type="Proteomes" id="UP001341840"/>
    </source>
</evidence>
<gene>
    <name evidence="2" type="ORF">PIB30_000378</name>
</gene>
<evidence type="ECO:0000256" key="1">
    <source>
        <dbReference type="SAM" id="MobiDB-lite"/>
    </source>
</evidence>
<dbReference type="Proteomes" id="UP001341840">
    <property type="component" value="Unassembled WGS sequence"/>
</dbReference>
<protein>
    <submittedName>
        <fullName evidence="2">Uncharacterized protein</fullName>
    </submittedName>
</protein>
<evidence type="ECO:0000313" key="2">
    <source>
        <dbReference type="EMBL" id="MED6154876.1"/>
    </source>
</evidence>
<feature type="region of interest" description="Disordered" evidence="1">
    <location>
        <begin position="1"/>
        <end position="54"/>
    </location>
</feature>
<organism evidence="2 3">
    <name type="scientific">Stylosanthes scabra</name>
    <dbReference type="NCBI Taxonomy" id="79078"/>
    <lineage>
        <taxon>Eukaryota</taxon>
        <taxon>Viridiplantae</taxon>
        <taxon>Streptophyta</taxon>
        <taxon>Embryophyta</taxon>
        <taxon>Tracheophyta</taxon>
        <taxon>Spermatophyta</taxon>
        <taxon>Magnoliopsida</taxon>
        <taxon>eudicotyledons</taxon>
        <taxon>Gunneridae</taxon>
        <taxon>Pentapetalae</taxon>
        <taxon>rosids</taxon>
        <taxon>fabids</taxon>
        <taxon>Fabales</taxon>
        <taxon>Fabaceae</taxon>
        <taxon>Papilionoideae</taxon>
        <taxon>50 kb inversion clade</taxon>
        <taxon>dalbergioids sensu lato</taxon>
        <taxon>Dalbergieae</taxon>
        <taxon>Pterocarpus clade</taxon>
        <taxon>Stylosanthes</taxon>
    </lineage>
</organism>